<evidence type="ECO:0000313" key="2">
    <source>
        <dbReference type="EMBL" id="GHE87750.1"/>
    </source>
</evidence>
<feature type="chain" id="PRO_5045983728" description="DUF3718 domain-containing protein" evidence="1">
    <location>
        <begin position="20"/>
        <end position="149"/>
    </location>
</feature>
<comment type="caution">
    <text evidence="2">The sequence shown here is derived from an EMBL/GenBank/DDBJ whole genome shotgun (WGS) entry which is preliminary data.</text>
</comment>
<evidence type="ECO:0000256" key="1">
    <source>
        <dbReference type="SAM" id="SignalP"/>
    </source>
</evidence>
<dbReference type="RefSeq" id="WP_189377791.1">
    <property type="nucleotide sequence ID" value="NZ_BNAH01000005.1"/>
</dbReference>
<gene>
    <name evidence="2" type="ORF">GCM10011501_16600</name>
</gene>
<accession>A0ABQ3INB6</accession>
<feature type="signal peptide" evidence="1">
    <location>
        <begin position="1"/>
        <end position="19"/>
    </location>
</feature>
<name>A0ABQ3INB6_9GAMM</name>
<organism evidence="2 3">
    <name type="scientific">Thalassotalea profundi</name>
    <dbReference type="NCBI Taxonomy" id="2036687"/>
    <lineage>
        <taxon>Bacteria</taxon>
        <taxon>Pseudomonadati</taxon>
        <taxon>Pseudomonadota</taxon>
        <taxon>Gammaproteobacteria</taxon>
        <taxon>Alteromonadales</taxon>
        <taxon>Colwelliaceae</taxon>
        <taxon>Thalassotalea</taxon>
    </lineage>
</organism>
<protein>
    <recommendedName>
        <fullName evidence="4">DUF3718 domain-containing protein</fullName>
    </recommendedName>
</protein>
<proteinExistence type="predicted"/>
<sequence length="149" mass="15918">MKKLLVVLSMVLASSAAQASNANVKFVAKDSSVESKLCVVAAESGYKAAINEAKLLGSKYEAFAFVAKCNGQSLRAFAQSFQAKPALETSEVAKLTLVKPANESIESQLCASAAKNGIEAIQSEVKYDVRELICNGMSLTRFVKYNKSI</sequence>
<reference evidence="3" key="1">
    <citation type="journal article" date="2019" name="Int. J. Syst. Evol. Microbiol.">
        <title>The Global Catalogue of Microorganisms (GCM) 10K type strain sequencing project: providing services to taxonomists for standard genome sequencing and annotation.</title>
        <authorList>
            <consortium name="The Broad Institute Genomics Platform"/>
            <consortium name="The Broad Institute Genome Sequencing Center for Infectious Disease"/>
            <person name="Wu L."/>
            <person name="Ma J."/>
        </authorList>
    </citation>
    <scope>NUCLEOTIDE SEQUENCE [LARGE SCALE GENOMIC DNA]</scope>
    <source>
        <strain evidence="3">CGMCC 1.15922</strain>
    </source>
</reference>
<evidence type="ECO:0008006" key="4">
    <source>
        <dbReference type="Google" id="ProtNLM"/>
    </source>
</evidence>
<evidence type="ECO:0000313" key="3">
    <source>
        <dbReference type="Proteomes" id="UP000626370"/>
    </source>
</evidence>
<dbReference type="EMBL" id="BNAH01000005">
    <property type="protein sequence ID" value="GHE87750.1"/>
    <property type="molecule type" value="Genomic_DNA"/>
</dbReference>
<dbReference type="Proteomes" id="UP000626370">
    <property type="component" value="Unassembled WGS sequence"/>
</dbReference>
<keyword evidence="1" id="KW-0732">Signal</keyword>
<keyword evidence="3" id="KW-1185">Reference proteome</keyword>